<evidence type="ECO:0000313" key="2">
    <source>
        <dbReference type="EMBL" id="PXA72701.1"/>
    </source>
</evidence>
<evidence type="ECO:0000259" key="1">
    <source>
        <dbReference type="SMART" id="SM00858"/>
    </source>
</evidence>
<gene>
    <name evidence="2" type="ORF">CTB96_00880</name>
</gene>
<proteinExistence type="predicted"/>
<comment type="caution">
    <text evidence="2">The sequence shown here is derived from an EMBL/GenBank/DDBJ whole genome shotgun (WGS) entry which is preliminary data.</text>
</comment>
<name>A0A318A5R8_9MICO</name>
<organism evidence="2 3">
    <name type="scientific">Cryobacterium arcticum</name>
    <dbReference type="NCBI Taxonomy" id="670052"/>
    <lineage>
        <taxon>Bacteria</taxon>
        <taxon>Bacillati</taxon>
        <taxon>Actinomycetota</taxon>
        <taxon>Actinomycetes</taxon>
        <taxon>Micrococcales</taxon>
        <taxon>Microbacteriaceae</taxon>
        <taxon>Cryobacterium</taxon>
    </lineage>
</organism>
<dbReference type="AlphaFoldDB" id="A0A318A5R8"/>
<reference evidence="2 3" key="1">
    <citation type="submission" date="2018-05" db="EMBL/GenBank/DDBJ databases">
        <title>Genetic diversity of glacier-inhabiting Cryobacterium bacteria in China and description of Cryobacterium mengkeensis sp. nov. and Arthrobacter glacialis sp. nov.</title>
        <authorList>
            <person name="Liu Q."/>
            <person name="Xin Y.-H."/>
        </authorList>
    </citation>
    <scope>NUCLEOTIDE SEQUENCE [LARGE SCALE GENOMIC DNA]</scope>
    <source>
        <strain evidence="2 3">SK-1</strain>
    </source>
</reference>
<dbReference type="Proteomes" id="UP000246722">
    <property type="component" value="Unassembled WGS sequence"/>
</dbReference>
<dbReference type="EMBL" id="QHLY01000004">
    <property type="protein sequence ID" value="PXA72701.1"/>
    <property type="molecule type" value="Genomic_DNA"/>
</dbReference>
<feature type="domain" description="SAF" evidence="1">
    <location>
        <begin position="25"/>
        <end position="88"/>
    </location>
</feature>
<dbReference type="InterPro" id="IPR013974">
    <property type="entry name" value="SAF"/>
</dbReference>
<dbReference type="CDD" id="cd11614">
    <property type="entry name" value="SAF_CpaB_FlgA_like"/>
    <property type="match status" value="1"/>
</dbReference>
<evidence type="ECO:0000313" key="3">
    <source>
        <dbReference type="Proteomes" id="UP000246722"/>
    </source>
</evidence>
<protein>
    <recommendedName>
        <fullName evidence="1">SAF domain-containing protein</fullName>
    </recommendedName>
</protein>
<keyword evidence="3" id="KW-1185">Reference proteome</keyword>
<dbReference type="SMART" id="SM00858">
    <property type="entry name" value="SAF"/>
    <property type="match status" value="1"/>
</dbReference>
<accession>A0A318A5R8</accession>
<sequence length="192" mass="19418">MLGLILVIASIVGVSVVVAGSDQSIAVYAARVPLAVGDHLDADDLVETRVRLIGADDLYLTPARIPAEGLIVTRTITPGELVPASAVGTRAGEDVTSLVLDLRGRLSTGLAAGSMVDVWSAGLVDSGVYGPPAVLVGQATIVRILEPAGLIQSDGGRSVEVLVPKDKIAAVLEAVANEDAISLVAVNTPIGG</sequence>